<dbReference type="GO" id="GO:0016887">
    <property type="term" value="F:ATP hydrolysis activity"/>
    <property type="evidence" value="ECO:0007669"/>
    <property type="project" value="InterPro"/>
</dbReference>
<dbReference type="EMBL" id="FORO01000030">
    <property type="protein sequence ID" value="SFJ44974.1"/>
    <property type="molecule type" value="Genomic_DNA"/>
</dbReference>
<dbReference type="AlphaFoldDB" id="A0A1I3REB8"/>
<dbReference type="FunFam" id="3.40.50.300:FF:000016">
    <property type="entry name" value="Oligopeptide ABC transporter ATP-binding component"/>
    <property type="match status" value="1"/>
</dbReference>
<dbReference type="SUPFAM" id="SSF52540">
    <property type="entry name" value="P-loop containing nucleoside triphosphate hydrolases"/>
    <property type="match status" value="1"/>
</dbReference>
<dbReference type="NCBIfam" id="TIGR01727">
    <property type="entry name" value="oligo_HPY"/>
    <property type="match status" value="1"/>
</dbReference>
<organism evidence="7 8">
    <name type="scientific">Natronobacterium gregoryi</name>
    <dbReference type="NCBI Taxonomy" id="44930"/>
    <lineage>
        <taxon>Archaea</taxon>
        <taxon>Methanobacteriati</taxon>
        <taxon>Methanobacteriota</taxon>
        <taxon>Stenosarchaea group</taxon>
        <taxon>Halobacteria</taxon>
        <taxon>Halobacteriales</taxon>
        <taxon>Natrialbaceae</taxon>
        <taxon>Natronobacterium</taxon>
    </lineage>
</organism>
<proteinExistence type="inferred from homology"/>
<evidence type="ECO:0000256" key="3">
    <source>
        <dbReference type="ARBA" id="ARBA00022741"/>
    </source>
</evidence>
<evidence type="ECO:0000256" key="4">
    <source>
        <dbReference type="ARBA" id="ARBA00022840"/>
    </source>
</evidence>
<dbReference type="RefSeq" id="WP_005581351.1">
    <property type="nucleotide sequence ID" value="NZ_FORO01000030.1"/>
</dbReference>
<feature type="region of interest" description="Disordered" evidence="5">
    <location>
        <begin position="263"/>
        <end position="284"/>
    </location>
</feature>
<gene>
    <name evidence="7" type="ORF">SAMN05443661_13038</name>
</gene>
<dbReference type="Gene3D" id="3.40.50.300">
    <property type="entry name" value="P-loop containing nucleotide triphosphate hydrolases"/>
    <property type="match status" value="1"/>
</dbReference>
<comment type="similarity">
    <text evidence="1">Belongs to the ABC transporter superfamily.</text>
</comment>
<protein>
    <submittedName>
        <fullName evidence="7">Peptide/nickel transport system ATP-binding protein</fullName>
    </submittedName>
</protein>
<evidence type="ECO:0000256" key="1">
    <source>
        <dbReference type="ARBA" id="ARBA00005417"/>
    </source>
</evidence>
<dbReference type="OMA" id="HTRCHRV"/>
<dbReference type="GO" id="GO:0055085">
    <property type="term" value="P:transmembrane transport"/>
    <property type="evidence" value="ECO:0007669"/>
    <property type="project" value="UniProtKB-ARBA"/>
</dbReference>
<dbReference type="OrthoDB" id="18209at2157"/>
<dbReference type="Pfam" id="PF08352">
    <property type="entry name" value="oligo_HPY"/>
    <property type="match status" value="1"/>
</dbReference>
<accession>A0A1I3REB8</accession>
<dbReference type="PROSITE" id="PS50893">
    <property type="entry name" value="ABC_TRANSPORTER_2"/>
    <property type="match status" value="1"/>
</dbReference>
<dbReference type="InterPro" id="IPR013563">
    <property type="entry name" value="Oligopep_ABC_C"/>
</dbReference>
<evidence type="ECO:0000313" key="7">
    <source>
        <dbReference type="EMBL" id="SFJ44974.1"/>
    </source>
</evidence>
<dbReference type="InterPro" id="IPR027417">
    <property type="entry name" value="P-loop_NTPase"/>
</dbReference>
<evidence type="ECO:0000256" key="2">
    <source>
        <dbReference type="ARBA" id="ARBA00022448"/>
    </source>
</evidence>
<evidence type="ECO:0000256" key="5">
    <source>
        <dbReference type="SAM" id="MobiDB-lite"/>
    </source>
</evidence>
<dbReference type="InterPro" id="IPR050319">
    <property type="entry name" value="ABC_transp_ATP-bind"/>
</dbReference>
<evidence type="ECO:0000313" key="8">
    <source>
        <dbReference type="Proteomes" id="UP000182829"/>
    </source>
</evidence>
<dbReference type="InterPro" id="IPR003593">
    <property type="entry name" value="AAA+_ATPase"/>
</dbReference>
<dbReference type="GO" id="GO:0015833">
    <property type="term" value="P:peptide transport"/>
    <property type="evidence" value="ECO:0007669"/>
    <property type="project" value="InterPro"/>
</dbReference>
<reference evidence="7 8" key="1">
    <citation type="submission" date="2016-10" db="EMBL/GenBank/DDBJ databases">
        <authorList>
            <person name="de Groot N.N."/>
        </authorList>
    </citation>
    <scope>NUCLEOTIDE SEQUENCE [LARGE SCALE GENOMIC DNA]</scope>
    <source>
        <strain evidence="7 8">SP2</strain>
    </source>
</reference>
<keyword evidence="2" id="KW-0813">Transport</keyword>
<dbReference type="InterPro" id="IPR017871">
    <property type="entry name" value="ABC_transporter-like_CS"/>
</dbReference>
<keyword evidence="3" id="KW-0547">Nucleotide-binding</keyword>
<dbReference type="GO" id="GO:0005524">
    <property type="term" value="F:ATP binding"/>
    <property type="evidence" value="ECO:0007669"/>
    <property type="project" value="UniProtKB-KW"/>
</dbReference>
<dbReference type="Proteomes" id="UP000182829">
    <property type="component" value="Unassembled WGS sequence"/>
</dbReference>
<name>A0A1I3REB8_9EURY</name>
<feature type="domain" description="ABC transporter" evidence="6">
    <location>
        <begin position="9"/>
        <end position="259"/>
    </location>
</feature>
<dbReference type="PANTHER" id="PTHR43776:SF7">
    <property type="entry name" value="D,D-DIPEPTIDE TRANSPORT ATP-BINDING PROTEIN DDPF-RELATED"/>
    <property type="match status" value="1"/>
</dbReference>
<dbReference type="InterPro" id="IPR003439">
    <property type="entry name" value="ABC_transporter-like_ATP-bd"/>
</dbReference>
<dbReference type="SMART" id="SM00382">
    <property type="entry name" value="AAA"/>
    <property type="match status" value="1"/>
</dbReference>
<evidence type="ECO:0000259" key="6">
    <source>
        <dbReference type="PROSITE" id="PS50893"/>
    </source>
</evidence>
<dbReference type="CDD" id="cd03257">
    <property type="entry name" value="ABC_NikE_OppD_transporters"/>
    <property type="match status" value="1"/>
</dbReference>
<keyword evidence="4 7" id="KW-0067">ATP-binding</keyword>
<sequence length="450" mass="49670">MSPSSEPLLEVENLEKHYPITDGYLNEEVARAKAVDGISFELERGETVGIVGESGCGKSTAAKAMIRLEEPTDGEIRFDSEDVMAYDEAKLRKFRREVQMIFQDPDSSFDPRMSVGESVAEPLTVQGMADEDRRRAIVADLLERVGLSASDMDRYPHEFSGGQKQRIGLARALSVNPELIVADEPVSALDVSVQSEILKRIDQFQESFGLTVLIISHNLGVVREICDRVAVMYLGEFVEVAPTEELFADPQHPYTKALLSSIPRPDPSQRGFGQGLTGDVPDPSNPPSGCRFHTRCPAVIPPDDIDVPQGVWRSVLQFRKNVQNDGVDLESIVRVHALESDRWDDPTAVAPEDVDEATLATWIRDEYDLPQRLPDETAETTLARALERTAAGNLEAAANSLEEQFSTVCEHEKPVLESVESDRKCACHLVEATGTPVSSDDSRSHEQLTD</sequence>
<dbReference type="PANTHER" id="PTHR43776">
    <property type="entry name" value="TRANSPORT ATP-BINDING PROTEIN"/>
    <property type="match status" value="1"/>
</dbReference>
<dbReference type="GeneID" id="14206678"/>
<dbReference type="PROSITE" id="PS00211">
    <property type="entry name" value="ABC_TRANSPORTER_1"/>
    <property type="match status" value="1"/>
</dbReference>
<dbReference type="Pfam" id="PF00005">
    <property type="entry name" value="ABC_tran"/>
    <property type="match status" value="1"/>
</dbReference>